<proteinExistence type="predicted"/>
<dbReference type="Proteomes" id="UP001652625">
    <property type="component" value="Chromosome 14"/>
</dbReference>
<evidence type="ECO:0000259" key="1">
    <source>
        <dbReference type="Pfam" id="PF12706"/>
    </source>
</evidence>
<dbReference type="PANTHER" id="PTHR15032:SF4">
    <property type="entry name" value="N-ACYL-PHOSPHATIDYLETHANOLAMINE-HYDROLYZING PHOSPHOLIPASE D"/>
    <property type="match status" value="1"/>
</dbReference>
<name>A0ABM4DH44_HYDVU</name>
<feature type="domain" description="Metallo-beta-lactamase" evidence="1">
    <location>
        <begin position="133"/>
        <end position="330"/>
    </location>
</feature>
<protein>
    <submittedName>
        <fullName evidence="3">N-acyl-phosphatidylethanolamine-hydrolyzing phospholipase D isoform X2</fullName>
    </submittedName>
</protein>
<dbReference type="SUPFAM" id="SSF56281">
    <property type="entry name" value="Metallo-hydrolase/oxidoreductase"/>
    <property type="match status" value="1"/>
</dbReference>
<dbReference type="Gene3D" id="3.60.15.10">
    <property type="entry name" value="Ribonuclease Z/Hydroxyacylglutathione hydrolase-like"/>
    <property type="match status" value="1"/>
</dbReference>
<dbReference type="InterPro" id="IPR001279">
    <property type="entry name" value="Metallo-B-lactamas"/>
</dbReference>
<dbReference type="InterPro" id="IPR036866">
    <property type="entry name" value="RibonucZ/Hydroxyglut_hydro"/>
</dbReference>
<dbReference type="GeneID" id="105846065"/>
<accession>A0ABM4DH44</accession>
<dbReference type="Pfam" id="PF12706">
    <property type="entry name" value="Lactamase_B_2"/>
    <property type="match status" value="1"/>
</dbReference>
<evidence type="ECO:0000313" key="2">
    <source>
        <dbReference type="Proteomes" id="UP001652625"/>
    </source>
</evidence>
<gene>
    <name evidence="3" type="primary">LOC105846065</name>
</gene>
<sequence length="434" mass="49907">MFDQKNFNDIPRFLKLSMSINEEYISKPIAVQKKTIKVISKRDKDEYPRAEIKDGKYVLPWKTDEVAPDVWNHLKSIFSLDSSEVPKEEKLNDVPLMQLTKPDPQLIANPPENGIRVTWLGHATALFQLDSVNILINPNFKAKSTKRYRPPVYTVEQLPHIDCVFITNTHVGYLDLSSIKQLIDRFGEMLLWYVPMGMCDWMTKAGCVNVIEMDWWNEDEIHFIDQNIKDNEEETKTTVFNIACTPSQSYHNRSFDDDNAVLWCSWVIRSPRYKIFISGSTGYANVFQCIGKKYGPFHMAALPIGGYDPKSRNGYSNLTPEQAVQVHKDILAVCSLGLSWGTFTFSNEHYLEPPQRLNEELKKSNMSVMQFFLLKHGESRIVEIKETDGENNDIVVGSANDLSSKRVITEDNIVEKVETELLQELVNDRINDIQ</sequence>
<dbReference type="RefSeq" id="XP_065673791.1">
    <property type="nucleotide sequence ID" value="XM_065817719.1"/>
</dbReference>
<keyword evidence="2" id="KW-1185">Reference proteome</keyword>
<reference evidence="3" key="1">
    <citation type="submission" date="2025-08" db="UniProtKB">
        <authorList>
            <consortium name="RefSeq"/>
        </authorList>
    </citation>
    <scope>IDENTIFICATION</scope>
</reference>
<evidence type="ECO:0000313" key="3">
    <source>
        <dbReference type="RefSeq" id="XP_065673791.1"/>
    </source>
</evidence>
<organism evidence="2 3">
    <name type="scientific">Hydra vulgaris</name>
    <name type="common">Hydra</name>
    <name type="synonym">Hydra attenuata</name>
    <dbReference type="NCBI Taxonomy" id="6087"/>
    <lineage>
        <taxon>Eukaryota</taxon>
        <taxon>Metazoa</taxon>
        <taxon>Cnidaria</taxon>
        <taxon>Hydrozoa</taxon>
        <taxon>Hydroidolina</taxon>
        <taxon>Anthoathecata</taxon>
        <taxon>Aplanulata</taxon>
        <taxon>Hydridae</taxon>
        <taxon>Hydra</taxon>
    </lineage>
</organism>
<dbReference type="PANTHER" id="PTHR15032">
    <property type="entry name" value="N-ACYL-PHOSPHATIDYLETHANOLAMINE-HYDROLYZING PHOSPHOLIPASE D"/>
    <property type="match status" value="1"/>
</dbReference>